<reference evidence="7" key="1">
    <citation type="submission" date="2016-01" db="EMBL/GenBank/DDBJ databases">
        <authorList>
            <person name="Peeters Charlotte."/>
        </authorList>
    </citation>
    <scope>NUCLEOTIDE SEQUENCE [LARGE SCALE GENOMIC DNA]</scope>
</reference>
<dbReference type="EMBL" id="FCOI02000013">
    <property type="protein sequence ID" value="SAK67178.1"/>
    <property type="molecule type" value="Genomic_DNA"/>
</dbReference>
<protein>
    <submittedName>
        <fullName evidence="6">Porin</fullName>
    </submittedName>
</protein>
<keyword evidence="3 5" id="KW-0732">Signal</keyword>
<keyword evidence="2" id="KW-0813">Transport</keyword>
<dbReference type="GO" id="GO:0015288">
    <property type="term" value="F:porin activity"/>
    <property type="evidence" value="ECO:0007669"/>
    <property type="project" value="TreeGrafter"/>
</dbReference>
<dbReference type="PANTHER" id="PTHR34596">
    <property type="entry name" value="CHITOPORIN"/>
    <property type="match status" value="1"/>
</dbReference>
<dbReference type="InterPro" id="IPR023614">
    <property type="entry name" value="Porin_dom_sf"/>
</dbReference>
<dbReference type="GO" id="GO:0016020">
    <property type="term" value="C:membrane"/>
    <property type="evidence" value="ECO:0007669"/>
    <property type="project" value="InterPro"/>
</dbReference>
<organism evidence="6 7">
    <name type="scientific">Caballeronia temeraria</name>
    <dbReference type="NCBI Taxonomy" id="1777137"/>
    <lineage>
        <taxon>Bacteria</taxon>
        <taxon>Pseudomonadati</taxon>
        <taxon>Pseudomonadota</taxon>
        <taxon>Betaproteobacteria</taxon>
        <taxon>Burkholderiales</taxon>
        <taxon>Burkholderiaceae</taxon>
        <taxon>Caballeronia</taxon>
    </lineage>
</organism>
<dbReference type="RefSeq" id="WP_061161925.1">
    <property type="nucleotide sequence ID" value="NZ_FCOI02000013.1"/>
</dbReference>
<evidence type="ECO:0000313" key="7">
    <source>
        <dbReference type="Proteomes" id="UP000054624"/>
    </source>
</evidence>
<feature type="chain" id="PRO_5007621532" evidence="5">
    <location>
        <begin position="28"/>
        <end position="480"/>
    </location>
</feature>
<dbReference type="InterPro" id="IPR005318">
    <property type="entry name" value="OM_porin_bac"/>
</dbReference>
<dbReference type="STRING" id="1777137.AWB76_03947"/>
<dbReference type="OrthoDB" id="6759120at2"/>
<evidence type="ECO:0000256" key="1">
    <source>
        <dbReference type="ARBA" id="ARBA00009075"/>
    </source>
</evidence>
<dbReference type="AlphaFoldDB" id="A0A158BAR2"/>
<dbReference type="PANTHER" id="PTHR34596:SF2">
    <property type="entry name" value="CHITOPORIN"/>
    <property type="match status" value="1"/>
</dbReference>
<evidence type="ECO:0000313" key="6">
    <source>
        <dbReference type="EMBL" id="SAK67178.1"/>
    </source>
</evidence>
<name>A0A158BAR2_9BURK</name>
<feature type="signal peptide" evidence="5">
    <location>
        <begin position="1"/>
        <end position="27"/>
    </location>
</feature>
<comment type="similarity">
    <text evidence="1">Belongs to the outer membrane porin (Opr) (TC 1.B.25) family.</text>
</comment>
<evidence type="ECO:0000256" key="5">
    <source>
        <dbReference type="SAM" id="SignalP"/>
    </source>
</evidence>
<gene>
    <name evidence="6" type="ORF">AWB76_03947</name>
</gene>
<dbReference type="Pfam" id="PF03573">
    <property type="entry name" value="OprD"/>
    <property type="match status" value="1"/>
</dbReference>
<sequence>MKKQKTSAALSILLFGAYIAAAAPVHAQQAPVQTAQAQQPSADDNLLTRQKEMVPDSPPNTEADAPVSSQAKAKGFIEDSHLNLLFRSFTEHDEFKGAGKKDAWVLGAQAVFESGYTKGLIGLGGDVSLFGAFKLNGGQGAGNRVHVSSSGDPSGANQLAWAYPGVWDVKARVSNTVLKYGQQLFDNPFLVPHDNRALPPTYRGFSLASDEIKNLTLKAGTVDGVIARGMTTVTGLTTEYGGTHVSQFTYFGGDWTRGDDTAVTLYGSVANNVWQQYYLTATQSIGDPKSIRWTGSLNYYYTGAIGDKRQGAINNNAYSLALAGTHGAHTVQFAFQQIVSDQTFDYMGQSAGDYLSNSLDVDYNQPHEKSVSLSYSLNMKEYGVPGLKVSLWGAYGWGADGSAMANGGSAQAANYLVNGKPISGTHYEIGIIPGYTVPDGKFKNTSVKFYYMHHHSNSAYYPDGTSNVYRLMVNVPVNVF</sequence>
<feature type="region of interest" description="Disordered" evidence="4">
    <location>
        <begin position="51"/>
        <end position="70"/>
    </location>
</feature>
<evidence type="ECO:0000256" key="3">
    <source>
        <dbReference type="ARBA" id="ARBA00022729"/>
    </source>
</evidence>
<proteinExistence type="inferred from homology"/>
<accession>A0A158BAR2</accession>
<dbReference type="Proteomes" id="UP000054624">
    <property type="component" value="Unassembled WGS sequence"/>
</dbReference>
<evidence type="ECO:0000256" key="4">
    <source>
        <dbReference type="SAM" id="MobiDB-lite"/>
    </source>
</evidence>
<keyword evidence="7" id="KW-1185">Reference proteome</keyword>
<dbReference type="Gene3D" id="2.40.160.10">
    <property type="entry name" value="Porin"/>
    <property type="match status" value="1"/>
</dbReference>
<evidence type="ECO:0000256" key="2">
    <source>
        <dbReference type="ARBA" id="ARBA00022448"/>
    </source>
</evidence>